<dbReference type="PANTHER" id="PTHR33542">
    <property type="entry name" value="SIROHYDROCHLORIN FERROCHELATASE, CHLOROPLASTIC"/>
    <property type="match status" value="1"/>
</dbReference>
<dbReference type="Pfam" id="PF01903">
    <property type="entry name" value="CbiX"/>
    <property type="match status" value="2"/>
</dbReference>
<dbReference type="Gene3D" id="3.40.50.1400">
    <property type="match status" value="2"/>
</dbReference>
<keyword evidence="2" id="KW-0456">Lyase</keyword>
<reference evidence="5" key="1">
    <citation type="journal article" date="2019" name="Int. J. Syst. Evol. Microbiol.">
        <title>The Global Catalogue of Microorganisms (GCM) 10K type strain sequencing project: providing services to taxonomists for standard genome sequencing and annotation.</title>
        <authorList>
            <consortium name="The Broad Institute Genomics Platform"/>
            <consortium name="The Broad Institute Genome Sequencing Center for Infectious Disease"/>
            <person name="Wu L."/>
            <person name="Ma J."/>
        </authorList>
    </citation>
    <scope>NUCLEOTIDE SEQUENCE [LARGE SCALE GENOMIC DNA]</scope>
    <source>
        <strain evidence="5">CGMCC 1.7693</strain>
    </source>
</reference>
<dbReference type="InterPro" id="IPR050963">
    <property type="entry name" value="Sirohydro_Cobaltochel/CbiX"/>
</dbReference>
<dbReference type="Proteomes" id="UP000641206">
    <property type="component" value="Unassembled WGS sequence"/>
</dbReference>
<feature type="compositionally biased region" description="Basic and acidic residues" evidence="3">
    <location>
        <begin position="246"/>
        <end position="255"/>
    </location>
</feature>
<evidence type="ECO:0000313" key="4">
    <source>
        <dbReference type="EMBL" id="GGP14196.1"/>
    </source>
</evidence>
<keyword evidence="1" id="KW-0479">Metal-binding</keyword>
<accession>A0ABQ2NZ57</accession>
<dbReference type="InterPro" id="IPR002762">
    <property type="entry name" value="CbiX-like"/>
</dbReference>
<proteinExistence type="predicted"/>
<evidence type="ECO:0000256" key="3">
    <source>
        <dbReference type="SAM" id="MobiDB-lite"/>
    </source>
</evidence>
<gene>
    <name evidence="4" type="ORF">GCM10011346_37240</name>
</gene>
<dbReference type="SUPFAM" id="SSF53800">
    <property type="entry name" value="Chelatase"/>
    <property type="match status" value="1"/>
</dbReference>
<protein>
    <submittedName>
        <fullName evidence="4">Cobalamin biosynthesis protein CbiX</fullName>
    </submittedName>
</protein>
<comment type="caution">
    <text evidence="4">The sequence shown here is derived from an EMBL/GenBank/DDBJ whole genome shotgun (WGS) entry which is preliminary data.</text>
</comment>
<evidence type="ECO:0000256" key="1">
    <source>
        <dbReference type="ARBA" id="ARBA00022723"/>
    </source>
</evidence>
<dbReference type="RefSeq" id="WP_188736020.1">
    <property type="nucleotide sequence ID" value="NZ_BMLW01000011.1"/>
</dbReference>
<dbReference type="CDD" id="cd03416">
    <property type="entry name" value="CbiX_SirB_N"/>
    <property type="match status" value="1"/>
</dbReference>
<name>A0ABQ2NZ57_9BACI</name>
<organism evidence="4 5">
    <name type="scientific">Oceanobacillus neutriphilus</name>
    <dbReference type="NCBI Taxonomy" id="531815"/>
    <lineage>
        <taxon>Bacteria</taxon>
        <taxon>Bacillati</taxon>
        <taxon>Bacillota</taxon>
        <taxon>Bacilli</taxon>
        <taxon>Bacillales</taxon>
        <taxon>Bacillaceae</taxon>
        <taxon>Oceanobacillus</taxon>
    </lineage>
</organism>
<evidence type="ECO:0000313" key="5">
    <source>
        <dbReference type="Proteomes" id="UP000641206"/>
    </source>
</evidence>
<evidence type="ECO:0000256" key="2">
    <source>
        <dbReference type="ARBA" id="ARBA00023239"/>
    </source>
</evidence>
<dbReference type="PANTHER" id="PTHR33542:SF3">
    <property type="entry name" value="SIROHYDROCHLORIN FERROCHELATASE, CHLOROPLASTIC"/>
    <property type="match status" value="1"/>
</dbReference>
<dbReference type="EMBL" id="BMLW01000011">
    <property type="protein sequence ID" value="GGP14196.1"/>
    <property type="molecule type" value="Genomic_DNA"/>
</dbReference>
<sequence length="263" mass="30239">MFDAVVYIGHGSRREEGNTQFKRFIESVMADIDNPNQEIAFLELTKPTISETLEKLIAQGAKRFLIVPVLLFSALHHKLDIPEELGFIQRRYPFVSFKMTEPFGTHPYMVDLVIKRIKAEKNEQNTAILLVGRGSSHLGPIQGLQQIGRKVEHKLGIPVYAAFLKLGKPSMEEAMAFLPYRYKKVYVMPYLLFTGLLLEKIKQTVFYSKDTFDICQNLEFDELMKKTLIKRMEEARDGEAVSGNDEPERQEGSDYRRRKNSSA</sequence>
<feature type="region of interest" description="Disordered" evidence="3">
    <location>
        <begin position="235"/>
        <end position="263"/>
    </location>
</feature>
<keyword evidence="5" id="KW-1185">Reference proteome</keyword>